<reference evidence="2" key="1">
    <citation type="journal article" date="2021" name="IMA Fungus">
        <title>Genomic characterization of three marine fungi, including Emericellopsis atlantica sp. nov. with signatures of a generalist lifestyle and marine biomass degradation.</title>
        <authorList>
            <person name="Hagestad O.C."/>
            <person name="Hou L."/>
            <person name="Andersen J.H."/>
            <person name="Hansen E.H."/>
            <person name="Altermark B."/>
            <person name="Li C."/>
            <person name="Kuhnert E."/>
            <person name="Cox R.J."/>
            <person name="Crous P.W."/>
            <person name="Spatafora J.W."/>
            <person name="Lail K."/>
            <person name="Amirebrahimi M."/>
            <person name="Lipzen A."/>
            <person name="Pangilinan J."/>
            <person name="Andreopoulos W."/>
            <person name="Hayes R.D."/>
            <person name="Ng V."/>
            <person name="Grigoriev I.V."/>
            <person name="Jackson S.A."/>
            <person name="Sutton T.D.S."/>
            <person name="Dobson A.D.W."/>
            <person name="Rama T."/>
        </authorList>
    </citation>
    <scope>NUCLEOTIDE SEQUENCE</scope>
    <source>
        <strain evidence="2">TS7</strain>
    </source>
</reference>
<feature type="compositionally biased region" description="Polar residues" evidence="1">
    <location>
        <begin position="96"/>
        <end position="109"/>
    </location>
</feature>
<protein>
    <submittedName>
        <fullName evidence="2">Uncharacterized protein</fullName>
    </submittedName>
</protein>
<keyword evidence="3" id="KW-1185">Reference proteome</keyword>
<dbReference type="AlphaFoldDB" id="A0A9P7ZFM5"/>
<evidence type="ECO:0000313" key="2">
    <source>
        <dbReference type="EMBL" id="KAG9250670.1"/>
    </source>
</evidence>
<dbReference type="RefSeq" id="XP_046114594.1">
    <property type="nucleotide sequence ID" value="XM_046262500.1"/>
</dbReference>
<dbReference type="Proteomes" id="UP000887229">
    <property type="component" value="Unassembled WGS sequence"/>
</dbReference>
<feature type="region of interest" description="Disordered" evidence="1">
    <location>
        <begin position="22"/>
        <end position="151"/>
    </location>
</feature>
<feature type="compositionally biased region" description="Basic and acidic residues" evidence="1">
    <location>
        <begin position="121"/>
        <end position="151"/>
    </location>
</feature>
<gene>
    <name evidence="2" type="ORF">F5Z01DRAFT_640077</name>
</gene>
<evidence type="ECO:0000313" key="3">
    <source>
        <dbReference type="Proteomes" id="UP000887229"/>
    </source>
</evidence>
<evidence type="ECO:0000256" key="1">
    <source>
        <dbReference type="SAM" id="MobiDB-lite"/>
    </source>
</evidence>
<dbReference type="EMBL" id="MU251275">
    <property type="protein sequence ID" value="KAG9250670.1"/>
    <property type="molecule type" value="Genomic_DNA"/>
</dbReference>
<dbReference type="GeneID" id="70293403"/>
<feature type="compositionally biased region" description="Basic residues" evidence="1">
    <location>
        <begin position="69"/>
        <end position="79"/>
    </location>
</feature>
<sequence>MDGYGWTGHEWTATNGRLRTDGYERPALRTDGHERPALRTDGHERPALRTDGHERPALRTDGYDWPAPRTKRGTNRTRHERTATNGRLRTDGYERTATNGRLRTDGTTNRRLRMDGATNRTRHEQNAPRTERATNRTRHEQNAPRTERATSRPRLDTYRVISVAWQVWPSWEELIGDGNYVFLNGTAASLAYSGTMLSVLRVDEPSLPEAFD</sequence>
<comment type="caution">
    <text evidence="2">The sequence shown here is derived from an EMBL/GenBank/DDBJ whole genome shotgun (WGS) entry which is preliminary data.</text>
</comment>
<organism evidence="2 3">
    <name type="scientific">Emericellopsis atlantica</name>
    <dbReference type="NCBI Taxonomy" id="2614577"/>
    <lineage>
        <taxon>Eukaryota</taxon>
        <taxon>Fungi</taxon>
        <taxon>Dikarya</taxon>
        <taxon>Ascomycota</taxon>
        <taxon>Pezizomycotina</taxon>
        <taxon>Sordariomycetes</taxon>
        <taxon>Hypocreomycetidae</taxon>
        <taxon>Hypocreales</taxon>
        <taxon>Bionectriaceae</taxon>
        <taxon>Emericellopsis</taxon>
    </lineage>
</organism>
<feature type="compositionally biased region" description="Basic and acidic residues" evidence="1">
    <location>
        <begin position="22"/>
        <end position="62"/>
    </location>
</feature>
<proteinExistence type="predicted"/>
<name>A0A9P7ZFM5_9HYPO</name>
<accession>A0A9P7ZFM5</accession>